<reference evidence="2 3" key="2">
    <citation type="journal article" date="2011" name="J. Antibiot.">
        <title>Furaquinocins I and J: novel polyketide isoprenoid hybrid compounds from Streptomyces reveromyceticus SN-593.</title>
        <authorList>
            <person name="Panthee S."/>
            <person name="Takahashi S."/>
            <person name="Takagi H."/>
            <person name="Nogawa T."/>
            <person name="Oowada E."/>
            <person name="Uramoto M."/>
            <person name="Osada H."/>
        </authorList>
    </citation>
    <scope>NUCLEOTIDE SEQUENCE [LARGE SCALE GENOMIC DNA]</scope>
    <source>
        <strain evidence="2 3">SN-593</strain>
    </source>
</reference>
<accession>A0A7U3V121</accession>
<dbReference type="EMBL" id="AP018365">
    <property type="protein sequence ID" value="BBB02244.1"/>
    <property type="molecule type" value="Genomic_DNA"/>
</dbReference>
<proteinExistence type="predicted"/>
<evidence type="ECO:0000256" key="1">
    <source>
        <dbReference type="SAM" id="MobiDB-lite"/>
    </source>
</evidence>
<evidence type="ECO:0000313" key="2">
    <source>
        <dbReference type="EMBL" id="BBB02244.1"/>
    </source>
</evidence>
<keyword evidence="3" id="KW-1185">Reference proteome</keyword>
<name>A0A7U3V121_9ACTN</name>
<dbReference type="RefSeq" id="WP_202238194.1">
    <property type="nucleotide sequence ID" value="NZ_AP018365.1"/>
</dbReference>
<evidence type="ECO:0000313" key="3">
    <source>
        <dbReference type="Proteomes" id="UP000595703"/>
    </source>
</evidence>
<reference evidence="2 3" key="1">
    <citation type="journal article" date="2010" name="J. Bacteriol.">
        <title>Biochemical characterization of a novel indole prenyltransferase from Streptomyces sp. SN-593.</title>
        <authorList>
            <person name="Takahashi S."/>
            <person name="Takagi H."/>
            <person name="Toyoda A."/>
            <person name="Uramoto M."/>
            <person name="Nogawa T."/>
            <person name="Ueki M."/>
            <person name="Sakaki Y."/>
            <person name="Osada H."/>
        </authorList>
    </citation>
    <scope>NUCLEOTIDE SEQUENCE [LARGE SCALE GENOMIC DNA]</scope>
    <source>
        <strain evidence="2 3">SN-593</strain>
    </source>
</reference>
<dbReference type="KEGG" id="arev:RVR_10043"/>
<feature type="compositionally biased region" description="Low complexity" evidence="1">
    <location>
        <begin position="189"/>
        <end position="207"/>
    </location>
</feature>
<protein>
    <submittedName>
        <fullName evidence="2">Putative transcriptional regulator</fullName>
    </submittedName>
</protein>
<sequence>MSNTHGLMAAGLLEREAELFDGTSEEAFLYAVRDHVGHGYPLSQTGRRAAAKRIIASHPHLSDRAIAQIAGLGAKTVAALRGRSDDQAPAVEARVGRDGRVRPVNGAAGRLRAAELLAEHPHASLRELARMAGVSPATVSDVRKRLNAGLGPVPGRQAAGRDRDRVGPADRRSARRGAEPASRTGGPGRAPASAPAEWARPAGAARPTRQPHPSRPGAPADPMAVNAAAMLLTKLARDPSLRQHDTGRRLLVLLQSCTTGARDLNDLVEVVPPHCTNHMKQLAHQVAQMWLDFARELNQPGAVG</sequence>
<organism evidence="2 3">
    <name type="scientific">Actinacidiphila reveromycinica</name>
    <dbReference type="NCBI Taxonomy" id="659352"/>
    <lineage>
        <taxon>Bacteria</taxon>
        <taxon>Bacillati</taxon>
        <taxon>Actinomycetota</taxon>
        <taxon>Actinomycetes</taxon>
        <taxon>Kitasatosporales</taxon>
        <taxon>Streptomycetaceae</taxon>
        <taxon>Actinacidiphila</taxon>
    </lineage>
</organism>
<reference evidence="2 3" key="4">
    <citation type="journal article" date="2020" name="Sci. Rep.">
        <title>beta-carboline chemical signals induce reveromycin production through a LuxR family regulator in Streptomyces sp. SN-593.</title>
        <authorList>
            <person name="Panthee S."/>
            <person name="Kito N."/>
            <person name="Hayashi T."/>
            <person name="Shimizu T."/>
            <person name="Ishikawa J."/>
            <person name="Hamamoto H."/>
            <person name="Osada H."/>
            <person name="Takahashi S."/>
        </authorList>
    </citation>
    <scope>NUCLEOTIDE SEQUENCE [LARGE SCALE GENOMIC DNA]</scope>
    <source>
        <strain evidence="2 3">SN-593</strain>
    </source>
</reference>
<gene>
    <name evidence="2" type="ORF">RVR_10043</name>
</gene>
<feature type="region of interest" description="Disordered" evidence="1">
    <location>
        <begin position="147"/>
        <end position="222"/>
    </location>
</feature>
<reference evidence="2 3" key="3">
    <citation type="journal article" date="2011" name="Nat. Chem. Biol.">
        <title>Reveromycin A biosynthesis uses RevG and RevJ for stereospecific spiroacetal formation.</title>
        <authorList>
            <person name="Takahashi S."/>
            <person name="Toyoda A."/>
            <person name="Sekiyama Y."/>
            <person name="Takagi H."/>
            <person name="Nogawa T."/>
            <person name="Uramoto M."/>
            <person name="Suzuki R."/>
            <person name="Koshino H."/>
            <person name="Kumano T."/>
            <person name="Panthee S."/>
            <person name="Dairi T."/>
            <person name="Ishikawa J."/>
            <person name="Ikeda H."/>
            <person name="Sakaki Y."/>
            <person name="Osada H."/>
        </authorList>
    </citation>
    <scope>NUCLEOTIDE SEQUENCE [LARGE SCALE GENOMIC DNA]</scope>
    <source>
        <strain evidence="2 3">SN-593</strain>
    </source>
</reference>
<dbReference type="AlphaFoldDB" id="A0A7U3V121"/>
<dbReference type="Proteomes" id="UP000595703">
    <property type="component" value="Chromosome"/>
</dbReference>
<feature type="compositionally biased region" description="Basic and acidic residues" evidence="1">
    <location>
        <begin position="159"/>
        <end position="178"/>
    </location>
</feature>